<evidence type="ECO:0000256" key="14">
    <source>
        <dbReference type="HAMAP-Rule" id="MF_01396"/>
    </source>
</evidence>
<dbReference type="InterPro" id="IPR002379">
    <property type="entry name" value="ATPase_proteolipid_c-like_dom"/>
</dbReference>
<keyword evidence="8 14" id="KW-1133">Transmembrane helix</keyword>
<keyword evidence="4 14" id="KW-1003">Cell membrane</keyword>
<name>A0AAU7V7X2_9ACTO</name>
<dbReference type="KEGG" id="sapp:SAC06_03095"/>
<evidence type="ECO:0000259" key="15">
    <source>
        <dbReference type="Pfam" id="PF00137"/>
    </source>
</evidence>
<keyword evidence="7 14" id="KW-0375">Hydrogen ion transport</keyword>
<keyword evidence="6 14" id="KW-0812">Transmembrane</keyword>
<evidence type="ECO:0000256" key="4">
    <source>
        <dbReference type="ARBA" id="ARBA00022475"/>
    </source>
</evidence>
<keyword evidence="5 14" id="KW-0138">CF(0)</keyword>
<feature type="domain" description="V-ATPase proteolipid subunit C-like" evidence="15">
    <location>
        <begin position="6"/>
        <end position="66"/>
    </location>
</feature>
<evidence type="ECO:0000256" key="12">
    <source>
        <dbReference type="ARBA" id="ARBA00023310"/>
    </source>
</evidence>
<evidence type="ECO:0000256" key="3">
    <source>
        <dbReference type="ARBA" id="ARBA00022448"/>
    </source>
</evidence>
<dbReference type="Gene3D" id="1.20.20.10">
    <property type="entry name" value="F1F0 ATP synthase subunit C"/>
    <property type="match status" value="1"/>
</dbReference>
<dbReference type="PANTHER" id="PTHR10031">
    <property type="entry name" value="ATP SYNTHASE LIPID-BINDING PROTEIN, MITOCHONDRIAL"/>
    <property type="match status" value="1"/>
</dbReference>
<dbReference type="InterPro" id="IPR035921">
    <property type="entry name" value="F/V-ATP_Csub_sf"/>
</dbReference>
<dbReference type="RefSeq" id="WP_350258762.1">
    <property type="nucleotide sequence ID" value="NZ_CP138335.1"/>
</dbReference>
<evidence type="ECO:0000256" key="9">
    <source>
        <dbReference type="ARBA" id="ARBA00023065"/>
    </source>
</evidence>
<gene>
    <name evidence="14 16" type="primary">atpE</name>
    <name evidence="16" type="ORF">SAC06_03095</name>
</gene>
<dbReference type="GO" id="GO:0045259">
    <property type="term" value="C:proton-transporting ATP synthase complex"/>
    <property type="evidence" value="ECO:0007669"/>
    <property type="project" value="UniProtKB-KW"/>
</dbReference>
<dbReference type="EMBL" id="CP138335">
    <property type="protein sequence ID" value="XBW08562.1"/>
    <property type="molecule type" value="Genomic_DNA"/>
</dbReference>
<feature type="site" description="Reversibly protonated during proton transport" evidence="14">
    <location>
        <position position="54"/>
    </location>
</feature>
<evidence type="ECO:0000256" key="13">
    <source>
        <dbReference type="ARBA" id="ARBA00025198"/>
    </source>
</evidence>
<dbReference type="PANTHER" id="PTHR10031:SF0">
    <property type="entry name" value="ATPASE PROTEIN 9"/>
    <property type="match status" value="1"/>
</dbReference>
<dbReference type="InterPro" id="IPR038662">
    <property type="entry name" value="ATP_synth_F0_csu_sf"/>
</dbReference>
<keyword evidence="10 14" id="KW-0446">Lipid-binding</keyword>
<evidence type="ECO:0000256" key="6">
    <source>
        <dbReference type="ARBA" id="ARBA00022692"/>
    </source>
</evidence>
<dbReference type="InterPro" id="IPR000454">
    <property type="entry name" value="ATP_synth_F0_csu"/>
</dbReference>
<feature type="transmembrane region" description="Helical" evidence="14">
    <location>
        <begin position="46"/>
        <end position="66"/>
    </location>
</feature>
<evidence type="ECO:0000256" key="2">
    <source>
        <dbReference type="ARBA" id="ARBA00006704"/>
    </source>
</evidence>
<evidence type="ECO:0000256" key="10">
    <source>
        <dbReference type="ARBA" id="ARBA00023121"/>
    </source>
</evidence>
<evidence type="ECO:0000313" key="16">
    <source>
        <dbReference type="EMBL" id="XBW08562.1"/>
    </source>
</evidence>
<keyword evidence="11 14" id="KW-0472">Membrane</keyword>
<comment type="similarity">
    <text evidence="2 14">Belongs to the ATPase C chain family.</text>
</comment>
<dbReference type="Pfam" id="PF00137">
    <property type="entry name" value="ATP-synt_C"/>
    <property type="match status" value="1"/>
</dbReference>
<evidence type="ECO:0000256" key="1">
    <source>
        <dbReference type="ARBA" id="ARBA00004651"/>
    </source>
</evidence>
<protein>
    <recommendedName>
        <fullName evidence="14">ATP synthase subunit c</fullName>
    </recommendedName>
    <alternativeName>
        <fullName evidence="14">ATP synthase F(0) sector subunit c</fullName>
    </alternativeName>
    <alternativeName>
        <fullName evidence="14">F-type ATPase subunit c</fullName>
        <shortName evidence="14">F-ATPase subunit c</shortName>
    </alternativeName>
    <alternativeName>
        <fullName evidence="14">Lipid-binding protein</fullName>
    </alternativeName>
</protein>
<dbReference type="InterPro" id="IPR005953">
    <property type="entry name" value="ATP_synth_csu_bac/chlpt"/>
</dbReference>
<comment type="subcellular location">
    <subcellularLocation>
        <location evidence="1 14">Cell membrane</location>
        <topology evidence="1 14">Multi-pass membrane protein</topology>
    </subcellularLocation>
</comment>
<comment type="function">
    <text evidence="13 14">F(1)F(0) ATP synthase produces ATP from ADP in the presence of a proton or sodium gradient. F-type ATPases consist of two structural domains, F(1) containing the extramembraneous catalytic core and F(0) containing the membrane proton channel, linked together by a central stalk and a peripheral stalk. During catalysis, ATP synthesis in the catalytic domain of F(1) is coupled via a rotary mechanism of the central stalk subunits to proton translocation.</text>
</comment>
<dbReference type="PROSITE" id="PS00605">
    <property type="entry name" value="ATPASE_C"/>
    <property type="match status" value="1"/>
</dbReference>
<dbReference type="PRINTS" id="PR00124">
    <property type="entry name" value="ATPASEC"/>
</dbReference>
<dbReference type="FunFam" id="1.20.20.10:FF:000002">
    <property type="entry name" value="ATP synthase subunit c"/>
    <property type="match status" value="1"/>
</dbReference>
<reference evidence="16" key="1">
    <citation type="submission" date="2023-11" db="EMBL/GenBank/DDBJ databases">
        <title>Scrofimicrobium hongkongense sp. nov., isolated from a patient with peritonitis.</title>
        <authorList>
            <person name="Lao H.Y."/>
            <person name="Wong A.Y.P."/>
            <person name="Ng T.L."/>
            <person name="Wong R.Y.L."/>
            <person name="Yau M.C.Y."/>
            <person name="Lam J.Y.W."/>
            <person name="Siu G.K.H."/>
        </authorList>
    </citation>
    <scope>NUCLEOTIDE SEQUENCE</scope>
    <source>
        <strain evidence="16">R131</strain>
    </source>
</reference>
<dbReference type="GO" id="GO:0008289">
    <property type="term" value="F:lipid binding"/>
    <property type="evidence" value="ECO:0007669"/>
    <property type="project" value="UniProtKB-KW"/>
</dbReference>
<keyword evidence="9 14" id="KW-0406">Ion transport</keyword>
<organism evidence="16">
    <name type="scientific">Scrofimicrobium appendicitidis</name>
    <dbReference type="NCBI Taxonomy" id="3079930"/>
    <lineage>
        <taxon>Bacteria</taxon>
        <taxon>Bacillati</taxon>
        <taxon>Actinomycetota</taxon>
        <taxon>Actinomycetes</taxon>
        <taxon>Actinomycetales</taxon>
        <taxon>Actinomycetaceae</taxon>
        <taxon>Scrofimicrobium</taxon>
    </lineage>
</organism>
<evidence type="ECO:0000256" key="11">
    <source>
        <dbReference type="ARBA" id="ARBA00023136"/>
    </source>
</evidence>
<dbReference type="GO" id="GO:0046933">
    <property type="term" value="F:proton-transporting ATP synthase activity, rotational mechanism"/>
    <property type="evidence" value="ECO:0007669"/>
    <property type="project" value="UniProtKB-UniRule"/>
</dbReference>
<dbReference type="AlphaFoldDB" id="A0AAU7V7X2"/>
<evidence type="ECO:0000256" key="7">
    <source>
        <dbReference type="ARBA" id="ARBA00022781"/>
    </source>
</evidence>
<sequence>MTGSIATIGYGLATLGPGIGIGILVGKTQEATARQPEVAGRLFTNMIIGAALVEALGLIGFVLALIS</sequence>
<dbReference type="HAMAP" id="MF_01396">
    <property type="entry name" value="ATP_synth_c_bact"/>
    <property type="match status" value="1"/>
</dbReference>
<proteinExistence type="inferred from homology"/>
<dbReference type="InterPro" id="IPR020537">
    <property type="entry name" value="ATP_synth_F0_csu_DDCD_BS"/>
</dbReference>
<accession>A0AAU7V7X2</accession>
<dbReference type="GO" id="GO:0033177">
    <property type="term" value="C:proton-transporting two-sector ATPase complex, proton-transporting domain"/>
    <property type="evidence" value="ECO:0007669"/>
    <property type="project" value="InterPro"/>
</dbReference>
<dbReference type="GO" id="GO:0005886">
    <property type="term" value="C:plasma membrane"/>
    <property type="evidence" value="ECO:0007669"/>
    <property type="project" value="UniProtKB-SubCell"/>
</dbReference>
<keyword evidence="12 14" id="KW-0066">ATP synthesis</keyword>
<dbReference type="CDD" id="cd18121">
    <property type="entry name" value="ATP-synt_Fo_c"/>
    <property type="match status" value="1"/>
</dbReference>
<evidence type="ECO:0000256" key="5">
    <source>
        <dbReference type="ARBA" id="ARBA00022547"/>
    </source>
</evidence>
<keyword evidence="3 14" id="KW-0813">Transport</keyword>
<evidence type="ECO:0000256" key="8">
    <source>
        <dbReference type="ARBA" id="ARBA00022989"/>
    </source>
</evidence>
<dbReference type="NCBIfam" id="TIGR01260">
    <property type="entry name" value="ATP_synt_c"/>
    <property type="match status" value="1"/>
</dbReference>
<comment type="function">
    <text evidence="14">Key component of the F(0) channel; it plays a direct role in translocation across the membrane. A homomeric c-ring of between 10-14 subunits forms the central stalk rotor element with the F(1) delta and epsilon subunits.</text>
</comment>
<dbReference type="SUPFAM" id="SSF81333">
    <property type="entry name" value="F1F0 ATP synthase subunit C"/>
    <property type="match status" value="1"/>
</dbReference>
<feature type="transmembrane region" description="Helical" evidence="14">
    <location>
        <begin position="6"/>
        <end position="25"/>
    </location>
</feature>